<feature type="domain" description="Peptidoglycan binding-like" evidence="3">
    <location>
        <begin position="134"/>
        <end position="183"/>
    </location>
</feature>
<dbReference type="AlphaFoldDB" id="A0A075UHI3"/>
<keyword evidence="2" id="KW-0812">Transmembrane</keyword>
<dbReference type="PANTHER" id="PTHR30469:SF15">
    <property type="entry name" value="HLYD FAMILY OF SECRETION PROTEINS"/>
    <property type="match status" value="1"/>
</dbReference>
<dbReference type="Gene3D" id="1.10.101.10">
    <property type="entry name" value="PGBD-like superfamily/PGBD"/>
    <property type="match status" value="1"/>
</dbReference>
<proteinExistence type="predicted"/>
<organism evidence="4 5">
    <name type="scientific">Amycolatopsis japonica</name>
    <dbReference type="NCBI Taxonomy" id="208439"/>
    <lineage>
        <taxon>Bacteria</taxon>
        <taxon>Bacillati</taxon>
        <taxon>Actinomycetota</taxon>
        <taxon>Actinomycetes</taxon>
        <taxon>Pseudonocardiales</taxon>
        <taxon>Pseudonocardiaceae</taxon>
        <taxon>Amycolatopsis</taxon>
        <taxon>Amycolatopsis japonica group</taxon>
    </lineage>
</organism>
<dbReference type="GO" id="GO:0015562">
    <property type="term" value="F:efflux transmembrane transporter activity"/>
    <property type="evidence" value="ECO:0007669"/>
    <property type="project" value="TreeGrafter"/>
</dbReference>
<dbReference type="KEGG" id="aja:AJAP_02730"/>
<keyword evidence="2" id="KW-1133">Transmembrane helix</keyword>
<name>A0A075UHI3_9PSEU</name>
<evidence type="ECO:0000259" key="3">
    <source>
        <dbReference type="Pfam" id="PF01471"/>
    </source>
</evidence>
<dbReference type="Gene3D" id="2.40.420.20">
    <property type="match status" value="1"/>
</dbReference>
<dbReference type="Pfam" id="PF01471">
    <property type="entry name" value="PG_binding_1"/>
    <property type="match status" value="1"/>
</dbReference>
<reference evidence="4 5" key="1">
    <citation type="journal article" date="2014" name="J. Biotechnol.">
        <title>Complete genome sequence of the actinobacterium Amycolatopsis japonica MG417-CF17(T) (=DSM 44213T) producing (S,S)-N,N'-ethylenediaminedisuccinic acid.</title>
        <authorList>
            <person name="Stegmann E."/>
            <person name="Albersmeier A."/>
            <person name="Spohn M."/>
            <person name="Gert H."/>
            <person name="Weber T."/>
            <person name="Wohlleben W."/>
            <person name="Kalinowski J."/>
            <person name="Ruckert C."/>
        </authorList>
    </citation>
    <scope>NUCLEOTIDE SEQUENCE [LARGE SCALE GENOMIC DNA]</scope>
    <source>
        <strain evidence="5">MG417-CF17 (DSM 44213)</strain>
    </source>
</reference>
<dbReference type="eggNOG" id="COG3409">
    <property type="taxonomic scope" value="Bacteria"/>
</dbReference>
<feature type="transmembrane region" description="Helical" evidence="2">
    <location>
        <begin position="18"/>
        <end position="37"/>
    </location>
</feature>
<dbReference type="GO" id="GO:1990281">
    <property type="term" value="C:efflux pump complex"/>
    <property type="evidence" value="ECO:0007669"/>
    <property type="project" value="TreeGrafter"/>
</dbReference>
<protein>
    <submittedName>
        <fullName evidence="4">Conserved putative secreted protein</fullName>
    </submittedName>
</protein>
<evidence type="ECO:0000313" key="5">
    <source>
        <dbReference type="Proteomes" id="UP000028492"/>
    </source>
</evidence>
<dbReference type="PANTHER" id="PTHR30469">
    <property type="entry name" value="MULTIDRUG RESISTANCE PROTEIN MDTA"/>
    <property type="match status" value="1"/>
</dbReference>
<keyword evidence="2" id="KW-0472">Membrane</keyword>
<dbReference type="InterPro" id="IPR036365">
    <property type="entry name" value="PGBD-like_sf"/>
</dbReference>
<dbReference type="EMBL" id="CP008953">
    <property type="protein sequence ID" value="AIG73472.1"/>
    <property type="molecule type" value="Genomic_DNA"/>
</dbReference>
<evidence type="ECO:0000313" key="4">
    <source>
        <dbReference type="EMBL" id="AIG73472.1"/>
    </source>
</evidence>
<evidence type="ECO:0000256" key="2">
    <source>
        <dbReference type="SAM" id="Phobius"/>
    </source>
</evidence>
<accession>A0A075UHI3</accession>
<feature type="region of interest" description="Disordered" evidence="1">
    <location>
        <begin position="45"/>
        <end position="88"/>
    </location>
</feature>
<sequence>MSEHEGPGGARRSRRARWFIIAAVLVVVVGTMSVVVLTRVTSEAQQVGQAPPPVETAKVEKTDLQEEEEANGKLGYGEESSLAGRKQGTITSLPDAGAVLTRGKAVYGVDAKPVPLFYGTLPFFRDLADGAADGPDVKQLEENLKALGFGGFGTPDKKFTSATAAAIKKWQKSLGLEQTGAFGQGDVVLAPGEIRVSQVAAQLGGPGGGELLKYTGTERLVEVKLDAAKQAIAKAGDKVGVDITGGKTTTGVITDVGKVAENGKDGAGQDDGKPKIKVKIKLDDPAAAGSLDSTPVSVRFTKEVHSGVLAVPVGALLALAEGGYAVEVDEGGKRRLIAVKTGLFSGGRVEVTGTGLAAGMRVVTTS</sequence>
<dbReference type="STRING" id="208439.AJAP_02730"/>
<keyword evidence="5" id="KW-1185">Reference proteome</keyword>
<dbReference type="InterPro" id="IPR002477">
    <property type="entry name" value="Peptidoglycan-bd-like"/>
</dbReference>
<evidence type="ECO:0000256" key="1">
    <source>
        <dbReference type="SAM" id="MobiDB-lite"/>
    </source>
</evidence>
<dbReference type="InterPro" id="IPR036366">
    <property type="entry name" value="PGBDSf"/>
</dbReference>
<dbReference type="RefSeq" id="WP_038507920.1">
    <property type="nucleotide sequence ID" value="NZ_CP008953.1"/>
</dbReference>
<dbReference type="Proteomes" id="UP000028492">
    <property type="component" value="Chromosome"/>
</dbReference>
<dbReference type="SUPFAM" id="SSF47090">
    <property type="entry name" value="PGBD-like"/>
    <property type="match status" value="1"/>
</dbReference>
<dbReference type="HOGENOM" id="CLU_057459_1_0_11"/>
<gene>
    <name evidence="4" type="ORF">AJAP_02730</name>
</gene>